<evidence type="ECO:0000313" key="2">
    <source>
        <dbReference type="Proteomes" id="UP000616499"/>
    </source>
</evidence>
<dbReference type="PANTHER" id="PTHR47515">
    <property type="entry name" value="LOW CALCIUM RESPONSE LOCUS PROTEIN T"/>
    <property type="match status" value="1"/>
</dbReference>
<keyword evidence="2" id="KW-1185">Reference proteome</keyword>
<evidence type="ECO:0000313" key="1">
    <source>
        <dbReference type="EMBL" id="GGM32325.1"/>
    </source>
</evidence>
<protein>
    <recommendedName>
        <fullName evidence="3">Transposase</fullName>
    </recommendedName>
</protein>
<name>A0ABQ2H3K7_9PSED</name>
<accession>A0ABQ2H3K7</accession>
<comment type="caution">
    <text evidence="1">The sequence shown here is derived from an EMBL/GenBank/DDBJ whole genome shotgun (WGS) entry which is preliminary data.</text>
</comment>
<gene>
    <name evidence="1" type="ORF">GCM10009425_48550</name>
</gene>
<dbReference type="Proteomes" id="UP000616499">
    <property type="component" value="Unassembled WGS sequence"/>
</dbReference>
<sequence>MQARTGISERRACQLVGLSRSVLRYQPRSSEQSIKLQTQLVELAQERRRFGYRRLHILLRRAGVQVNYKRLYCDLLDGAPLLSM</sequence>
<reference evidence="2" key="1">
    <citation type="journal article" date="2019" name="Int. J. Syst. Evol. Microbiol.">
        <title>The Global Catalogue of Microorganisms (GCM) 10K type strain sequencing project: providing services to taxonomists for standard genome sequencing and annotation.</title>
        <authorList>
            <consortium name="The Broad Institute Genomics Platform"/>
            <consortium name="The Broad Institute Genome Sequencing Center for Infectious Disease"/>
            <person name="Wu L."/>
            <person name="Ma J."/>
        </authorList>
    </citation>
    <scope>NUCLEOTIDE SEQUENCE [LARGE SCALE GENOMIC DNA]</scope>
    <source>
        <strain evidence="2">JCM 13501</strain>
    </source>
</reference>
<proteinExistence type="predicted"/>
<evidence type="ECO:0008006" key="3">
    <source>
        <dbReference type="Google" id="ProtNLM"/>
    </source>
</evidence>
<dbReference type="EMBL" id="BMNW01000034">
    <property type="protein sequence ID" value="GGM32325.1"/>
    <property type="molecule type" value="Genomic_DNA"/>
</dbReference>
<dbReference type="PANTHER" id="PTHR47515:SF1">
    <property type="entry name" value="BLR2054 PROTEIN"/>
    <property type="match status" value="1"/>
</dbReference>
<organism evidence="1 2">
    <name type="scientific">Pseudomonas asuensis</name>
    <dbReference type="NCBI Taxonomy" id="1825787"/>
    <lineage>
        <taxon>Bacteria</taxon>
        <taxon>Pseudomonadati</taxon>
        <taxon>Pseudomonadota</taxon>
        <taxon>Gammaproteobacteria</taxon>
        <taxon>Pseudomonadales</taxon>
        <taxon>Pseudomonadaceae</taxon>
        <taxon>Pseudomonas</taxon>
    </lineage>
</organism>